<dbReference type="Proteomes" id="UP000004994">
    <property type="component" value="Chromosome 9"/>
</dbReference>
<reference evidence="1" key="1">
    <citation type="journal article" date="2012" name="Nature">
        <title>The tomato genome sequence provides insights into fleshy fruit evolution.</title>
        <authorList>
            <consortium name="Tomato Genome Consortium"/>
        </authorList>
    </citation>
    <scope>NUCLEOTIDE SEQUENCE [LARGE SCALE GENOMIC DNA]</scope>
    <source>
        <strain evidence="1">cv. Heinz 1706</strain>
    </source>
</reference>
<name>K4CSX2_SOLLC</name>
<reference evidence="1" key="2">
    <citation type="submission" date="2013-04" db="UniProtKB">
        <authorList>
            <consortium name="EnsemblPlants"/>
        </authorList>
    </citation>
    <scope>IDENTIFICATION</scope>
    <source>
        <strain evidence="1">cv. Heinz 1706</strain>
    </source>
</reference>
<dbReference type="Gramene" id="Solyc09g042690.2.1">
    <property type="protein sequence ID" value="Solyc09g042690.2.1"/>
    <property type="gene ID" value="Solyc09g042690.2"/>
</dbReference>
<protein>
    <submittedName>
        <fullName evidence="1">Uncharacterized protein</fullName>
    </submittedName>
</protein>
<dbReference type="HOGENOM" id="CLU_2019273_0_0_1"/>
<evidence type="ECO:0000313" key="1">
    <source>
        <dbReference type="EnsemblPlants" id="Solyc09g042690.2.1"/>
    </source>
</evidence>
<dbReference type="PaxDb" id="4081-Solyc09g042690.2.1"/>
<keyword evidence="2" id="KW-1185">Reference proteome</keyword>
<dbReference type="InParanoid" id="K4CSX2"/>
<accession>K4CSX2</accession>
<proteinExistence type="predicted"/>
<sequence length="123" mass="13982">MKLQACLVSPELEFVVVNCCSVDTLSLPAGLEFRKSSAMSITCKTNRKSKKGKGKARNGEQLSGFIMGFSPEIEFGRLVWWVVFRRCFAGKMEEAEMARVEVWFLAGFEWWNGGDVWWFVVGE</sequence>
<evidence type="ECO:0000313" key="2">
    <source>
        <dbReference type="Proteomes" id="UP000004994"/>
    </source>
</evidence>
<dbReference type="AlphaFoldDB" id="K4CSX2"/>
<dbReference type="EnsemblPlants" id="Solyc09g042690.2.1">
    <property type="protein sequence ID" value="Solyc09g042690.2.1"/>
    <property type="gene ID" value="Solyc09g042690.2"/>
</dbReference>
<organism evidence="1">
    <name type="scientific">Solanum lycopersicum</name>
    <name type="common">Tomato</name>
    <name type="synonym">Lycopersicon esculentum</name>
    <dbReference type="NCBI Taxonomy" id="4081"/>
    <lineage>
        <taxon>Eukaryota</taxon>
        <taxon>Viridiplantae</taxon>
        <taxon>Streptophyta</taxon>
        <taxon>Embryophyta</taxon>
        <taxon>Tracheophyta</taxon>
        <taxon>Spermatophyta</taxon>
        <taxon>Magnoliopsida</taxon>
        <taxon>eudicotyledons</taxon>
        <taxon>Gunneridae</taxon>
        <taxon>Pentapetalae</taxon>
        <taxon>asterids</taxon>
        <taxon>lamiids</taxon>
        <taxon>Solanales</taxon>
        <taxon>Solanaceae</taxon>
        <taxon>Solanoideae</taxon>
        <taxon>Solaneae</taxon>
        <taxon>Solanum</taxon>
        <taxon>Solanum subgen. Lycopersicon</taxon>
    </lineage>
</organism>